<dbReference type="InterPro" id="IPR011251">
    <property type="entry name" value="Luciferase-like_dom"/>
</dbReference>
<organism evidence="6 7">
    <name type="scientific">Cryobacterium melibiosiphilum</name>
    <dbReference type="NCBI Taxonomy" id="995039"/>
    <lineage>
        <taxon>Bacteria</taxon>
        <taxon>Bacillati</taxon>
        <taxon>Actinomycetota</taxon>
        <taxon>Actinomycetes</taxon>
        <taxon>Micrococcales</taxon>
        <taxon>Microbacteriaceae</taxon>
        <taxon>Cryobacterium</taxon>
    </lineage>
</organism>
<dbReference type="GO" id="GO:0046306">
    <property type="term" value="P:alkanesulfonate catabolic process"/>
    <property type="evidence" value="ECO:0007669"/>
    <property type="project" value="TreeGrafter"/>
</dbReference>
<evidence type="ECO:0000256" key="3">
    <source>
        <dbReference type="ARBA" id="ARBA00023002"/>
    </source>
</evidence>
<keyword evidence="7" id="KW-1185">Reference proteome</keyword>
<gene>
    <name evidence="6" type="ORF">D6T64_15075</name>
</gene>
<feature type="domain" description="Luciferase-like" evidence="5">
    <location>
        <begin position="9"/>
        <end position="233"/>
    </location>
</feature>
<reference evidence="6 7" key="1">
    <citation type="submission" date="2018-09" db="EMBL/GenBank/DDBJ databases">
        <title>Novel species of Cryobacterium.</title>
        <authorList>
            <person name="Liu Q."/>
            <person name="Xin Y.-H."/>
        </authorList>
    </citation>
    <scope>NUCLEOTIDE SEQUENCE [LARGE SCALE GENOMIC DNA]</scope>
    <source>
        <strain evidence="6 7">Hh39</strain>
    </source>
</reference>
<dbReference type="AlphaFoldDB" id="A0A3A5MB64"/>
<dbReference type="InterPro" id="IPR036661">
    <property type="entry name" value="Luciferase-like_sf"/>
</dbReference>
<dbReference type="RefSeq" id="WP_119975502.1">
    <property type="nucleotide sequence ID" value="NZ_JBHSQA010000003.1"/>
</dbReference>
<keyword evidence="1" id="KW-0285">Flavoprotein</keyword>
<protein>
    <submittedName>
        <fullName evidence="6">LLM class flavin-dependent oxidoreductase</fullName>
    </submittedName>
</protein>
<proteinExistence type="predicted"/>
<evidence type="ECO:0000256" key="4">
    <source>
        <dbReference type="ARBA" id="ARBA00023033"/>
    </source>
</evidence>
<dbReference type="PANTHER" id="PTHR42847:SF4">
    <property type="entry name" value="ALKANESULFONATE MONOOXYGENASE-RELATED"/>
    <property type="match status" value="1"/>
</dbReference>
<evidence type="ECO:0000313" key="7">
    <source>
        <dbReference type="Proteomes" id="UP000272015"/>
    </source>
</evidence>
<evidence type="ECO:0000256" key="2">
    <source>
        <dbReference type="ARBA" id="ARBA00022643"/>
    </source>
</evidence>
<evidence type="ECO:0000256" key="1">
    <source>
        <dbReference type="ARBA" id="ARBA00022630"/>
    </source>
</evidence>
<keyword evidence="2" id="KW-0288">FMN</keyword>
<dbReference type="Gene3D" id="3.20.20.30">
    <property type="entry name" value="Luciferase-like domain"/>
    <property type="match status" value="1"/>
</dbReference>
<evidence type="ECO:0000259" key="5">
    <source>
        <dbReference type="Pfam" id="PF00296"/>
    </source>
</evidence>
<dbReference type="Proteomes" id="UP000272015">
    <property type="component" value="Unassembled WGS sequence"/>
</dbReference>
<accession>A0A3A5MB64</accession>
<keyword evidence="4" id="KW-0503">Monooxygenase</keyword>
<comment type="caution">
    <text evidence="6">The sequence shown here is derived from an EMBL/GenBank/DDBJ whole genome shotgun (WGS) entry which is preliminary data.</text>
</comment>
<keyword evidence="3" id="KW-0560">Oxidoreductase</keyword>
<evidence type="ECO:0000313" key="6">
    <source>
        <dbReference type="EMBL" id="RJT87357.1"/>
    </source>
</evidence>
<dbReference type="PANTHER" id="PTHR42847">
    <property type="entry name" value="ALKANESULFONATE MONOOXYGENASE"/>
    <property type="match status" value="1"/>
</dbReference>
<dbReference type="EMBL" id="QZVS01000090">
    <property type="protein sequence ID" value="RJT87357.1"/>
    <property type="molecule type" value="Genomic_DNA"/>
</dbReference>
<dbReference type="InterPro" id="IPR050172">
    <property type="entry name" value="SsuD_RutA_monooxygenase"/>
</dbReference>
<dbReference type="GO" id="GO:0008726">
    <property type="term" value="F:alkanesulfonate monooxygenase activity"/>
    <property type="evidence" value="ECO:0007669"/>
    <property type="project" value="TreeGrafter"/>
</dbReference>
<name>A0A3A5MB64_9MICO</name>
<dbReference type="SUPFAM" id="SSF51679">
    <property type="entry name" value="Bacterial luciferase-like"/>
    <property type="match status" value="1"/>
</dbReference>
<sequence length="309" mass="33327">MRYGIVILPQDAWQDARATWQRAEEYGFAHAWTYDHLSWRTLADEPWQATVPTLTAAAAVTRHIRLGTFVASPNFRHPVPFAKDIATIDDVSGGRFLLGVGSGGTGFDASVLGQPGYTSAERHARFAEFVTGLDKLLRFEEAGSGGMSFTGDWFTAVNARMVGHPSQAPRLPFVIAANGPKGLRLASTFGQGWVTTGRDGVTGDEWWSSVRDLLRRLEDVAGADGRTLASIDRYLSLDSGGSYSLQSLAAFDDAVGRAAELGFSDVISHWPRAGGIHAGSDDVLDEVAARFVTPNRSLVYGLTDPPTPE</sequence>
<dbReference type="OrthoDB" id="7374740at2"/>
<dbReference type="Pfam" id="PF00296">
    <property type="entry name" value="Bac_luciferase"/>
    <property type="match status" value="1"/>
</dbReference>